<dbReference type="PANTHER" id="PTHR39532">
    <property type="entry name" value="F-BOX DOMAIN-CONTAINING PROTEIN-RELATED"/>
    <property type="match status" value="1"/>
</dbReference>
<keyword evidence="3" id="KW-1185">Reference proteome</keyword>
<dbReference type="Proteomes" id="UP000695562">
    <property type="component" value="Unassembled WGS sequence"/>
</dbReference>
<evidence type="ECO:0000256" key="1">
    <source>
        <dbReference type="SAM" id="MobiDB-lite"/>
    </source>
</evidence>
<sequence>MEKSIASRPSLVKKDVYDDSILELSYSQAILRFKLIDSPDKFIRLKAVEQHSIYYAYKLKHLENKSECIKFGAKVYLDPFLQVAKYYGNFRKTVVIPELEKLFSSSTIQIIEDRLARIEEKRNRCMLPMGQKKLDKVTAEDELALSLPIDLLYLYNQFKEKGDSIKQDSVFAQKLKDIEHEMSSNSTLSRKRQMTDPKQRQQQELPQRQQQQDVVQRRENSGHEEMVSDLLFSNDYLVGYIVELLLHDRSESESWKILSLPLVAKRFFHQTKKIVNRDYIVGMGVYGPVSLGSDYCILSQFPQYFNHPRSIPHVPFNQVSGVLQRIKYLCIDCPDKVGLYRSKPSPYTHKLNQRVSKLYNDVSFSNDDPHSFINAPQYAVYLDPLPSLEFLEIRDYICASQDTSSSTLIYRILSDGLVPSPSFFQNMLKQSVSSAIKPINKLKHLEVSVEAIEGKKVQFDIHLFLLAALCHPQSLKTIVVNMYLYPKYKKEGRECDFSLLNNCLKQHLTNKYQMIVNRLTIDKKGTITHSEQHTDQSSYLQN</sequence>
<gene>
    <name evidence="2" type="ORF">CYY_009269</name>
</gene>
<dbReference type="PANTHER" id="PTHR39532:SF4">
    <property type="entry name" value="F-BOX DOMAIN-CONTAINING PROTEIN"/>
    <property type="match status" value="1"/>
</dbReference>
<proteinExistence type="predicted"/>
<comment type="caution">
    <text evidence="2">The sequence shown here is derived from an EMBL/GenBank/DDBJ whole genome shotgun (WGS) entry which is preliminary data.</text>
</comment>
<dbReference type="EMBL" id="AJWJ01000667">
    <property type="protein sequence ID" value="KAF2069412.1"/>
    <property type="molecule type" value="Genomic_DNA"/>
</dbReference>
<reference evidence="2" key="1">
    <citation type="submission" date="2020-01" db="EMBL/GenBank/DDBJ databases">
        <title>Development of genomics and gene disruption for Polysphondylium violaceum indicates a role for the polyketide synthase stlB in stalk morphogenesis.</title>
        <authorList>
            <person name="Narita B."/>
            <person name="Kawabe Y."/>
            <person name="Kin K."/>
            <person name="Saito T."/>
            <person name="Gibbs R."/>
            <person name="Kuspa A."/>
            <person name="Muzny D."/>
            <person name="Queller D."/>
            <person name="Richards S."/>
            <person name="Strassman J."/>
            <person name="Sucgang R."/>
            <person name="Worley K."/>
            <person name="Schaap P."/>
        </authorList>
    </citation>
    <scope>NUCLEOTIDE SEQUENCE</scope>
    <source>
        <strain evidence="2">QSvi11</strain>
    </source>
</reference>
<evidence type="ECO:0000313" key="3">
    <source>
        <dbReference type="Proteomes" id="UP000695562"/>
    </source>
</evidence>
<name>A0A8J4PLV1_9MYCE</name>
<feature type="compositionally biased region" description="Low complexity" evidence="1">
    <location>
        <begin position="202"/>
        <end position="214"/>
    </location>
</feature>
<protein>
    <submittedName>
        <fullName evidence="2">Uncharacterized protein</fullName>
    </submittedName>
</protein>
<organism evidence="2 3">
    <name type="scientific">Polysphondylium violaceum</name>
    <dbReference type="NCBI Taxonomy" id="133409"/>
    <lineage>
        <taxon>Eukaryota</taxon>
        <taxon>Amoebozoa</taxon>
        <taxon>Evosea</taxon>
        <taxon>Eumycetozoa</taxon>
        <taxon>Dictyostelia</taxon>
        <taxon>Dictyosteliales</taxon>
        <taxon>Dictyosteliaceae</taxon>
        <taxon>Polysphondylium</taxon>
    </lineage>
</organism>
<evidence type="ECO:0000313" key="2">
    <source>
        <dbReference type="EMBL" id="KAF2069412.1"/>
    </source>
</evidence>
<feature type="region of interest" description="Disordered" evidence="1">
    <location>
        <begin position="182"/>
        <end position="220"/>
    </location>
</feature>
<dbReference type="AlphaFoldDB" id="A0A8J4PLV1"/>
<accession>A0A8J4PLV1</accession>